<dbReference type="EMBL" id="WJQU01002943">
    <property type="protein sequence ID" value="KAJ6628995.1"/>
    <property type="molecule type" value="Genomic_DNA"/>
</dbReference>
<evidence type="ECO:0000313" key="2">
    <source>
        <dbReference type="EMBL" id="KAJ6628995.1"/>
    </source>
</evidence>
<evidence type="ECO:0000256" key="1">
    <source>
        <dbReference type="ARBA" id="ARBA00023033"/>
    </source>
</evidence>
<dbReference type="GO" id="GO:0004497">
    <property type="term" value="F:monooxygenase activity"/>
    <property type="evidence" value="ECO:0007669"/>
    <property type="project" value="UniProtKB-KW"/>
</dbReference>
<dbReference type="SUPFAM" id="SSF48264">
    <property type="entry name" value="Cytochrome P450"/>
    <property type="match status" value="1"/>
</dbReference>
<reference evidence="2" key="1">
    <citation type="submission" date="2022-07" db="EMBL/GenBank/DDBJ databases">
        <authorList>
            <person name="Trinca V."/>
            <person name="Uliana J.V.C."/>
            <person name="Torres T.T."/>
            <person name="Ward R.J."/>
            <person name="Monesi N."/>
        </authorList>
    </citation>
    <scope>NUCLEOTIDE SEQUENCE</scope>
    <source>
        <strain evidence="2">HSMRA1968</strain>
        <tissue evidence="2">Whole embryos</tissue>
    </source>
</reference>
<dbReference type="Proteomes" id="UP001151699">
    <property type="component" value="Unassembled WGS sequence"/>
</dbReference>
<gene>
    <name evidence="2" type="ORF">Bhyg_15773</name>
    <name evidence="3" type="ORF">Bhyg_15826</name>
</gene>
<comment type="caution">
    <text evidence="2">The sequence shown here is derived from an EMBL/GenBank/DDBJ whole genome shotgun (WGS) entry which is preliminary data.</text>
</comment>
<dbReference type="AlphaFoldDB" id="A0A9Q0MIX5"/>
<proteinExistence type="predicted"/>
<dbReference type="GO" id="GO:0020037">
    <property type="term" value="F:heme binding"/>
    <property type="evidence" value="ECO:0007669"/>
    <property type="project" value="InterPro"/>
</dbReference>
<accession>A0A9Q0MIX5</accession>
<sequence>MEQLARKYGDLMTFGFGMHTAVVASSFESMKTIFQRADTNSNRFEFPYVPDRNYGKNL</sequence>
<organism evidence="2 4">
    <name type="scientific">Pseudolycoriella hygida</name>
    <dbReference type="NCBI Taxonomy" id="35572"/>
    <lineage>
        <taxon>Eukaryota</taxon>
        <taxon>Metazoa</taxon>
        <taxon>Ecdysozoa</taxon>
        <taxon>Arthropoda</taxon>
        <taxon>Hexapoda</taxon>
        <taxon>Insecta</taxon>
        <taxon>Pterygota</taxon>
        <taxon>Neoptera</taxon>
        <taxon>Endopterygota</taxon>
        <taxon>Diptera</taxon>
        <taxon>Nematocera</taxon>
        <taxon>Sciaroidea</taxon>
        <taxon>Sciaridae</taxon>
        <taxon>Pseudolycoriella</taxon>
    </lineage>
</organism>
<dbReference type="GO" id="GO:0016705">
    <property type="term" value="F:oxidoreductase activity, acting on paired donors, with incorporation or reduction of molecular oxygen"/>
    <property type="evidence" value="ECO:0007669"/>
    <property type="project" value="InterPro"/>
</dbReference>
<feature type="non-terminal residue" evidence="2">
    <location>
        <position position="58"/>
    </location>
</feature>
<keyword evidence="1" id="KW-0503">Monooxygenase</keyword>
<dbReference type="GO" id="GO:0005506">
    <property type="term" value="F:iron ion binding"/>
    <property type="evidence" value="ECO:0007669"/>
    <property type="project" value="InterPro"/>
</dbReference>
<evidence type="ECO:0000313" key="4">
    <source>
        <dbReference type="Proteomes" id="UP001151699"/>
    </source>
</evidence>
<protein>
    <submittedName>
        <fullName evidence="2">Uncharacterized protein</fullName>
    </submittedName>
</protein>
<keyword evidence="1" id="KW-0560">Oxidoreductase</keyword>
<dbReference type="InterPro" id="IPR036396">
    <property type="entry name" value="Cyt_P450_sf"/>
</dbReference>
<evidence type="ECO:0000313" key="3">
    <source>
        <dbReference type="EMBL" id="KAJ6633031.1"/>
    </source>
</evidence>
<name>A0A9Q0MIX5_9DIPT</name>
<dbReference type="EMBL" id="WJQU01002283">
    <property type="protein sequence ID" value="KAJ6633031.1"/>
    <property type="molecule type" value="Genomic_DNA"/>
</dbReference>
<dbReference type="Gene3D" id="1.10.630.10">
    <property type="entry name" value="Cytochrome P450"/>
    <property type="match status" value="1"/>
</dbReference>
<keyword evidence="4" id="KW-1185">Reference proteome</keyword>